<keyword evidence="5 7" id="KW-1133">Transmembrane helix</keyword>
<organism evidence="9 10">
    <name type="scientific">Magnetospirillum moscoviense</name>
    <dbReference type="NCBI Taxonomy" id="1437059"/>
    <lineage>
        <taxon>Bacteria</taxon>
        <taxon>Pseudomonadati</taxon>
        <taxon>Pseudomonadota</taxon>
        <taxon>Alphaproteobacteria</taxon>
        <taxon>Rhodospirillales</taxon>
        <taxon>Rhodospirillaceae</taxon>
        <taxon>Magnetospirillum</taxon>
    </lineage>
</organism>
<feature type="domain" description="Cytochrome C biogenesis protein transmembrane" evidence="8">
    <location>
        <begin position="5"/>
        <end position="208"/>
    </location>
</feature>
<comment type="similarity">
    <text evidence="2">Belongs to the DsbD family.</text>
</comment>
<dbReference type="GO" id="GO:0017004">
    <property type="term" value="P:cytochrome complex assembly"/>
    <property type="evidence" value="ECO:0007669"/>
    <property type="project" value="UniProtKB-KW"/>
</dbReference>
<dbReference type="Pfam" id="PF02683">
    <property type="entry name" value="DsbD_TM"/>
    <property type="match status" value="1"/>
</dbReference>
<protein>
    <recommendedName>
        <fullName evidence="8">Cytochrome C biogenesis protein transmembrane domain-containing protein</fullName>
    </recommendedName>
</protein>
<gene>
    <name evidence="9" type="ORF">A6A05_12970</name>
</gene>
<feature type="transmembrane region" description="Helical" evidence="7">
    <location>
        <begin position="120"/>
        <end position="144"/>
    </location>
</feature>
<dbReference type="Proteomes" id="UP000078543">
    <property type="component" value="Unassembled WGS sequence"/>
</dbReference>
<keyword evidence="6 7" id="KW-0472">Membrane</keyword>
<evidence type="ECO:0000256" key="5">
    <source>
        <dbReference type="ARBA" id="ARBA00022989"/>
    </source>
</evidence>
<evidence type="ECO:0000256" key="3">
    <source>
        <dbReference type="ARBA" id="ARBA00022692"/>
    </source>
</evidence>
<accession>A0A178MMD3</accession>
<dbReference type="PANTHER" id="PTHR31272">
    <property type="entry name" value="CYTOCHROME C-TYPE BIOGENESIS PROTEIN HI_1454-RELATED"/>
    <property type="match status" value="1"/>
</dbReference>
<dbReference type="PANTHER" id="PTHR31272:SF9">
    <property type="entry name" value="BLL1027 PROTEIN"/>
    <property type="match status" value="1"/>
</dbReference>
<keyword evidence="3 7" id="KW-0812">Transmembrane</keyword>
<comment type="subcellular location">
    <subcellularLocation>
        <location evidence="1">Membrane</location>
        <topology evidence="1">Multi-pass membrane protein</topology>
    </subcellularLocation>
</comment>
<dbReference type="STRING" id="1437059.A6A05_12970"/>
<feature type="transmembrane region" description="Helical" evidence="7">
    <location>
        <begin position="40"/>
        <end position="64"/>
    </location>
</feature>
<evidence type="ECO:0000313" key="9">
    <source>
        <dbReference type="EMBL" id="OAN49831.1"/>
    </source>
</evidence>
<evidence type="ECO:0000256" key="1">
    <source>
        <dbReference type="ARBA" id="ARBA00004141"/>
    </source>
</evidence>
<evidence type="ECO:0000256" key="2">
    <source>
        <dbReference type="ARBA" id="ARBA00006143"/>
    </source>
</evidence>
<sequence>MGTLIAGYLAGMLSTLSPCVLPLIPVLLASALQAHRLGPLALAAGLAVSFAGLGLLLASAGFALGLDGGVVRTGAGWLMGLFGLVLLVPALSRGFAALVQPLAGPGGGLLARVSGDGFGGQFVLGLLMGAVWSPCTGPTLGAAVGLAASGDDPGRAAMVMLAFALGAVTPVLALAYGLGRRRKELGAFAQRAKPAMGAVLVAVALLVLTGTDKQVETALVAVMPDWLVGLTVMF</sequence>
<evidence type="ECO:0000313" key="10">
    <source>
        <dbReference type="Proteomes" id="UP000078543"/>
    </source>
</evidence>
<proteinExistence type="inferred from homology"/>
<dbReference type="OrthoDB" id="9811352at2"/>
<dbReference type="RefSeq" id="WP_068501145.1">
    <property type="nucleotide sequence ID" value="NZ_LWQU01000143.1"/>
</dbReference>
<keyword evidence="10" id="KW-1185">Reference proteome</keyword>
<name>A0A178MMD3_9PROT</name>
<reference evidence="9 10" key="1">
    <citation type="submission" date="2016-04" db="EMBL/GenBank/DDBJ databases">
        <title>Draft genome sequence of freshwater magnetotactic bacteria Magnetospirillum marisnigri SP-1 and Magnetospirillum moscoviense BB-1.</title>
        <authorList>
            <person name="Koziaeva V."/>
            <person name="Dziuba M.V."/>
            <person name="Ivanov T.M."/>
            <person name="Kuznetsov B."/>
            <person name="Grouzdev D.S."/>
        </authorList>
    </citation>
    <scope>NUCLEOTIDE SEQUENCE [LARGE SCALE GENOMIC DNA]</scope>
    <source>
        <strain evidence="9 10">BB-1</strain>
    </source>
</reference>
<evidence type="ECO:0000256" key="6">
    <source>
        <dbReference type="ARBA" id="ARBA00023136"/>
    </source>
</evidence>
<evidence type="ECO:0000256" key="4">
    <source>
        <dbReference type="ARBA" id="ARBA00022748"/>
    </source>
</evidence>
<evidence type="ECO:0000256" key="7">
    <source>
        <dbReference type="SAM" id="Phobius"/>
    </source>
</evidence>
<dbReference type="EMBL" id="LWQU01000143">
    <property type="protein sequence ID" value="OAN49831.1"/>
    <property type="molecule type" value="Genomic_DNA"/>
</dbReference>
<feature type="transmembrane region" description="Helical" evidence="7">
    <location>
        <begin position="156"/>
        <end position="179"/>
    </location>
</feature>
<evidence type="ECO:0000259" key="8">
    <source>
        <dbReference type="Pfam" id="PF02683"/>
    </source>
</evidence>
<feature type="transmembrane region" description="Helical" evidence="7">
    <location>
        <begin position="76"/>
        <end position="99"/>
    </location>
</feature>
<feature type="transmembrane region" description="Helical" evidence="7">
    <location>
        <begin position="6"/>
        <end position="28"/>
    </location>
</feature>
<dbReference type="InterPro" id="IPR051790">
    <property type="entry name" value="Cytochrome_c-biogenesis_DsbD"/>
</dbReference>
<keyword evidence="4" id="KW-0201">Cytochrome c-type biogenesis</keyword>
<feature type="transmembrane region" description="Helical" evidence="7">
    <location>
        <begin position="191"/>
        <end position="210"/>
    </location>
</feature>
<comment type="caution">
    <text evidence="9">The sequence shown here is derived from an EMBL/GenBank/DDBJ whole genome shotgun (WGS) entry which is preliminary data.</text>
</comment>
<dbReference type="AlphaFoldDB" id="A0A178MMD3"/>
<dbReference type="InterPro" id="IPR003834">
    <property type="entry name" value="Cyt_c_assmbl_TM_dom"/>
</dbReference>
<dbReference type="GO" id="GO:0016020">
    <property type="term" value="C:membrane"/>
    <property type="evidence" value="ECO:0007669"/>
    <property type="project" value="UniProtKB-SubCell"/>
</dbReference>